<accession>M3BQ95</accession>
<dbReference type="RefSeq" id="WP_004940017.1">
    <property type="nucleotide sequence ID" value="NZ_AORZ01000007.1"/>
</dbReference>
<sequence>MYPTRDECGICDRYRSAVNGAMGRAQWARVQGFQDEADAVRREAADYRKGWREHLAQVPHRPA</sequence>
<comment type="caution">
    <text evidence="1">The sequence shown here is derived from an EMBL/GenBank/DDBJ whole genome shotgun (WGS) entry which is preliminary data.</text>
</comment>
<dbReference type="AlphaFoldDB" id="M3BQ95"/>
<dbReference type="EMBL" id="AORZ01000007">
    <property type="protein sequence ID" value="EMF01865.1"/>
    <property type="molecule type" value="Genomic_DNA"/>
</dbReference>
<protein>
    <submittedName>
        <fullName evidence="1">Uncharacterized protein</fullName>
    </submittedName>
</protein>
<dbReference type="PATRIC" id="fig|1223523.3.peg.940"/>
<reference evidence="1 2" key="1">
    <citation type="journal article" date="2013" name="Genome Announc.">
        <title>Whole-Genome Shotgun Assembly and Analysis of the Genome of Streptomyces mobaraensis DSM 40847, a Strain for Industrial Production of Microbial Transglutaminase.</title>
        <authorList>
            <person name="Yang H."/>
            <person name="He T."/>
            <person name="Wu W."/>
            <person name="Zhu W."/>
            <person name="Lu B."/>
            <person name="Sun W."/>
        </authorList>
    </citation>
    <scope>NUCLEOTIDE SEQUENCE [LARGE SCALE GENOMIC DNA]</scope>
    <source>
        <strain evidence="1 2">DSM 40847</strain>
    </source>
</reference>
<evidence type="ECO:0000313" key="2">
    <source>
        <dbReference type="Proteomes" id="UP000011740"/>
    </source>
</evidence>
<dbReference type="Proteomes" id="UP000011740">
    <property type="component" value="Unassembled WGS sequence"/>
</dbReference>
<dbReference type="STRING" id="1223523.H340_04633"/>
<name>M3BQ95_STRM1</name>
<proteinExistence type="predicted"/>
<organism evidence="1 2">
    <name type="scientific">Streptomyces mobaraensis (strain ATCC 29032 / DSM 40847 / JCM 4168 / NBRC 13819 / NCIMB 11159 / IPCR 16-22)</name>
    <dbReference type="NCBI Taxonomy" id="1223523"/>
    <lineage>
        <taxon>Bacteria</taxon>
        <taxon>Bacillati</taxon>
        <taxon>Actinomycetota</taxon>
        <taxon>Actinomycetes</taxon>
        <taxon>Kitasatosporales</taxon>
        <taxon>Streptomycetaceae</taxon>
        <taxon>Streptomyces</taxon>
    </lineage>
</organism>
<gene>
    <name evidence="1" type="ORF">H340_04633</name>
</gene>
<evidence type="ECO:0000313" key="1">
    <source>
        <dbReference type="EMBL" id="EMF01865.1"/>
    </source>
</evidence>